<evidence type="ECO:0000256" key="7">
    <source>
        <dbReference type="ARBA" id="ARBA00022737"/>
    </source>
</evidence>
<name>A0AAV2RZU3_MEGNR</name>
<dbReference type="Proteomes" id="UP001497623">
    <property type="component" value="Unassembled WGS sequence"/>
</dbReference>
<comment type="caution">
    <text evidence="13">The sequence shown here is derived from an EMBL/GenBank/DDBJ whole genome shotgun (WGS) entry which is preliminary data.</text>
</comment>
<evidence type="ECO:0000256" key="8">
    <source>
        <dbReference type="ARBA" id="ARBA00022989"/>
    </source>
</evidence>
<evidence type="ECO:0000256" key="3">
    <source>
        <dbReference type="ARBA" id="ARBA00022475"/>
    </source>
</evidence>
<proteinExistence type="predicted"/>
<gene>
    <name evidence="13" type="ORF">MNOR_LOCUS31461</name>
</gene>
<keyword evidence="8" id="KW-1133">Transmembrane helix</keyword>
<evidence type="ECO:0000313" key="13">
    <source>
        <dbReference type="EMBL" id="CAL4155145.1"/>
    </source>
</evidence>
<dbReference type="InterPro" id="IPR003591">
    <property type="entry name" value="Leu-rich_rpt_typical-subtyp"/>
</dbReference>
<evidence type="ECO:0000256" key="12">
    <source>
        <dbReference type="ARBA" id="ARBA00023303"/>
    </source>
</evidence>
<keyword evidence="3" id="KW-1003">Cell membrane</keyword>
<protein>
    <submittedName>
        <fullName evidence="13">Uncharacterized protein</fullName>
    </submittedName>
</protein>
<feature type="non-terminal residue" evidence="13">
    <location>
        <position position="1"/>
    </location>
</feature>
<dbReference type="PANTHER" id="PTHR46473:SF10">
    <property type="entry name" value="LD45603P-RELATED"/>
    <property type="match status" value="1"/>
</dbReference>
<dbReference type="SMART" id="SM00369">
    <property type="entry name" value="LRR_TYP"/>
    <property type="match status" value="3"/>
</dbReference>
<keyword evidence="6" id="KW-0732">Signal</keyword>
<evidence type="ECO:0000256" key="11">
    <source>
        <dbReference type="ARBA" id="ARBA00023157"/>
    </source>
</evidence>
<keyword evidence="10" id="KW-0472">Membrane</keyword>
<dbReference type="AlphaFoldDB" id="A0AAV2RZU3"/>
<accession>A0AAV2RZU3</accession>
<dbReference type="Pfam" id="PF13855">
    <property type="entry name" value="LRR_8"/>
    <property type="match status" value="1"/>
</dbReference>
<dbReference type="InterPro" id="IPR001611">
    <property type="entry name" value="Leu-rich_rpt"/>
</dbReference>
<evidence type="ECO:0000256" key="10">
    <source>
        <dbReference type="ARBA" id="ARBA00023136"/>
    </source>
</evidence>
<dbReference type="PROSITE" id="PS51450">
    <property type="entry name" value="LRR"/>
    <property type="match status" value="2"/>
</dbReference>
<comment type="subcellular location">
    <subcellularLocation>
        <location evidence="1">Cell membrane</location>
        <topology evidence="1">Single-pass membrane protein</topology>
    </subcellularLocation>
</comment>
<evidence type="ECO:0000256" key="6">
    <source>
        <dbReference type="ARBA" id="ARBA00022729"/>
    </source>
</evidence>
<keyword evidence="11" id="KW-1015">Disulfide bond</keyword>
<evidence type="ECO:0000256" key="1">
    <source>
        <dbReference type="ARBA" id="ARBA00004162"/>
    </source>
</evidence>
<dbReference type="GO" id="GO:0034220">
    <property type="term" value="P:monoatomic ion transmembrane transport"/>
    <property type="evidence" value="ECO:0007669"/>
    <property type="project" value="UniProtKB-KW"/>
</dbReference>
<sequence>RAEGLVASCRVRRLMPSLLGSATGAGVEHDDASLTALDHAQHITSLTLHCARQLVFESQIEPGMFGVFPRLETLKILGCKITTLPKHALAGLPHLRVLVVRAHHHDWRGASLDIHPQALFDAGHLEELDLTHNALWTLPGEVLCRLPSLHTLNLTHNHLHDLLELGLSDSDMQKMHSSFACTLQ</sequence>
<dbReference type="GO" id="GO:0005886">
    <property type="term" value="C:plasma membrane"/>
    <property type="evidence" value="ECO:0007669"/>
    <property type="project" value="UniProtKB-SubCell"/>
</dbReference>
<evidence type="ECO:0000256" key="9">
    <source>
        <dbReference type="ARBA" id="ARBA00023065"/>
    </source>
</evidence>
<keyword evidence="4" id="KW-0433">Leucine-rich repeat</keyword>
<evidence type="ECO:0000256" key="4">
    <source>
        <dbReference type="ARBA" id="ARBA00022614"/>
    </source>
</evidence>
<keyword evidence="5" id="KW-0812">Transmembrane</keyword>
<keyword evidence="7" id="KW-0677">Repeat</keyword>
<keyword evidence="2" id="KW-0813">Transport</keyword>
<dbReference type="InterPro" id="IPR051432">
    <property type="entry name" value="KCNMA1_auxiliary"/>
</dbReference>
<evidence type="ECO:0000256" key="5">
    <source>
        <dbReference type="ARBA" id="ARBA00022692"/>
    </source>
</evidence>
<dbReference type="SUPFAM" id="SSF52058">
    <property type="entry name" value="L domain-like"/>
    <property type="match status" value="1"/>
</dbReference>
<feature type="non-terminal residue" evidence="13">
    <location>
        <position position="184"/>
    </location>
</feature>
<organism evidence="13 14">
    <name type="scientific">Meganyctiphanes norvegica</name>
    <name type="common">Northern krill</name>
    <name type="synonym">Thysanopoda norvegica</name>
    <dbReference type="NCBI Taxonomy" id="48144"/>
    <lineage>
        <taxon>Eukaryota</taxon>
        <taxon>Metazoa</taxon>
        <taxon>Ecdysozoa</taxon>
        <taxon>Arthropoda</taxon>
        <taxon>Crustacea</taxon>
        <taxon>Multicrustacea</taxon>
        <taxon>Malacostraca</taxon>
        <taxon>Eumalacostraca</taxon>
        <taxon>Eucarida</taxon>
        <taxon>Euphausiacea</taxon>
        <taxon>Euphausiidae</taxon>
        <taxon>Meganyctiphanes</taxon>
    </lineage>
</organism>
<reference evidence="13 14" key="1">
    <citation type="submission" date="2024-05" db="EMBL/GenBank/DDBJ databases">
        <authorList>
            <person name="Wallberg A."/>
        </authorList>
    </citation>
    <scope>NUCLEOTIDE SEQUENCE [LARGE SCALE GENOMIC DNA]</scope>
</reference>
<keyword evidence="14" id="KW-1185">Reference proteome</keyword>
<dbReference type="InterPro" id="IPR032675">
    <property type="entry name" value="LRR_dom_sf"/>
</dbReference>
<keyword evidence="9" id="KW-0406">Ion transport</keyword>
<evidence type="ECO:0000313" key="14">
    <source>
        <dbReference type="Proteomes" id="UP001497623"/>
    </source>
</evidence>
<dbReference type="Gene3D" id="3.80.10.10">
    <property type="entry name" value="Ribonuclease Inhibitor"/>
    <property type="match status" value="1"/>
</dbReference>
<dbReference type="PANTHER" id="PTHR46473">
    <property type="entry name" value="GH08155P"/>
    <property type="match status" value="1"/>
</dbReference>
<keyword evidence="12" id="KW-0407">Ion channel</keyword>
<dbReference type="EMBL" id="CAXKWB010040572">
    <property type="protein sequence ID" value="CAL4155145.1"/>
    <property type="molecule type" value="Genomic_DNA"/>
</dbReference>
<evidence type="ECO:0000256" key="2">
    <source>
        <dbReference type="ARBA" id="ARBA00022448"/>
    </source>
</evidence>